<sequence>MHISPQPARVAVHVAHQESRAPHTDVPDTRRQPKATTSPKVSALRAIGGVEASSRQRACLPSFSVTLPPRAEQAEVLGARVRSERRPQRQRSL</sequence>
<dbReference type="EMBL" id="KZ857416">
    <property type="protein sequence ID" value="RDX47703.1"/>
    <property type="molecule type" value="Genomic_DNA"/>
</dbReference>
<gene>
    <name evidence="2" type="ORF">OH76DRAFT_1405513</name>
</gene>
<proteinExistence type="predicted"/>
<accession>A0A371D584</accession>
<reference evidence="2 3" key="1">
    <citation type="journal article" date="2018" name="Biotechnol. Biofuels">
        <title>Integrative visual omics of the white-rot fungus Polyporus brumalis exposes the biotechnological potential of its oxidative enzymes for delignifying raw plant biomass.</title>
        <authorList>
            <person name="Miyauchi S."/>
            <person name="Rancon A."/>
            <person name="Drula E."/>
            <person name="Hage H."/>
            <person name="Chaduli D."/>
            <person name="Favel A."/>
            <person name="Grisel S."/>
            <person name="Henrissat B."/>
            <person name="Herpoel-Gimbert I."/>
            <person name="Ruiz-Duenas F.J."/>
            <person name="Chevret D."/>
            <person name="Hainaut M."/>
            <person name="Lin J."/>
            <person name="Wang M."/>
            <person name="Pangilinan J."/>
            <person name="Lipzen A."/>
            <person name="Lesage-Meessen L."/>
            <person name="Navarro D."/>
            <person name="Riley R."/>
            <person name="Grigoriev I.V."/>
            <person name="Zhou S."/>
            <person name="Raouche S."/>
            <person name="Rosso M.N."/>
        </authorList>
    </citation>
    <scope>NUCLEOTIDE SEQUENCE [LARGE SCALE GENOMIC DNA]</scope>
    <source>
        <strain evidence="2 3">BRFM 1820</strain>
    </source>
</reference>
<feature type="region of interest" description="Disordered" evidence="1">
    <location>
        <begin position="1"/>
        <end position="43"/>
    </location>
</feature>
<name>A0A371D584_9APHY</name>
<dbReference type="AlphaFoldDB" id="A0A371D584"/>
<organism evidence="2 3">
    <name type="scientific">Lentinus brumalis</name>
    <dbReference type="NCBI Taxonomy" id="2498619"/>
    <lineage>
        <taxon>Eukaryota</taxon>
        <taxon>Fungi</taxon>
        <taxon>Dikarya</taxon>
        <taxon>Basidiomycota</taxon>
        <taxon>Agaricomycotina</taxon>
        <taxon>Agaricomycetes</taxon>
        <taxon>Polyporales</taxon>
        <taxon>Polyporaceae</taxon>
        <taxon>Lentinus</taxon>
    </lineage>
</organism>
<feature type="compositionally biased region" description="Basic and acidic residues" evidence="1">
    <location>
        <begin position="15"/>
        <end position="31"/>
    </location>
</feature>
<evidence type="ECO:0000313" key="3">
    <source>
        <dbReference type="Proteomes" id="UP000256964"/>
    </source>
</evidence>
<keyword evidence="3" id="KW-1185">Reference proteome</keyword>
<protein>
    <submittedName>
        <fullName evidence="2">Uncharacterized protein</fullName>
    </submittedName>
</protein>
<evidence type="ECO:0000256" key="1">
    <source>
        <dbReference type="SAM" id="MobiDB-lite"/>
    </source>
</evidence>
<evidence type="ECO:0000313" key="2">
    <source>
        <dbReference type="EMBL" id="RDX47703.1"/>
    </source>
</evidence>
<dbReference type="Proteomes" id="UP000256964">
    <property type="component" value="Unassembled WGS sequence"/>
</dbReference>